<dbReference type="OrthoDB" id="9928185at2"/>
<dbReference type="AlphaFoldDB" id="A0A1B7JXA4"/>
<reference evidence="1 2" key="1">
    <citation type="submission" date="2016-04" db="EMBL/GenBank/DDBJ databases">
        <title>ATOL: Assembling a taxonomically balanced genome-scale reconstruction of the evolutionary history of the Enterobacteriaceae.</title>
        <authorList>
            <person name="Plunkett G.III."/>
            <person name="Neeno-Eckwall E.C."/>
            <person name="Glasner J.D."/>
            <person name="Perna N.T."/>
        </authorList>
    </citation>
    <scope>NUCLEOTIDE SEQUENCE [LARGE SCALE GENOMIC DNA]</scope>
    <source>
        <strain evidence="1 2">ATCC 35613</strain>
    </source>
</reference>
<sequence length="72" mass="7719">MSILKLMATTASVISLVYATQCAQQQIAKKMAQTGQYSDEEIQAARLGTILACADLLGGALDKLLNTFFKAH</sequence>
<protein>
    <submittedName>
        <fullName evidence="1">Uncharacterized protein</fullName>
    </submittedName>
</protein>
<dbReference type="EMBL" id="LXEW01000023">
    <property type="protein sequence ID" value="OAT52344.1"/>
    <property type="molecule type" value="Genomic_DNA"/>
</dbReference>
<dbReference type="Proteomes" id="UP000078224">
    <property type="component" value="Unassembled WGS sequence"/>
</dbReference>
<comment type="caution">
    <text evidence="1">The sequence shown here is derived from an EMBL/GenBank/DDBJ whole genome shotgun (WGS) entry which is preliminary data.</text>
</comment>
<dbReference type="PATRIC" id="fig|1354272.4.peg.1579"/>
<dbReference type="RefSeq" id="WP_068908297.1">
    <property type="nucleotide sequence ID" value="NZ_LXEW01000023.1"/>
</dbReference>
<organism evidence="1 2">
    <name type="scientific">Providencia heimbachae ATCC 35613</name>
    <dbReference type="NCBI Taxonomy" id="1354272"/>
    <lineage>
        <taxon>Bacteria</taxon>
        <taxon>Pseudomonadati</taxon>
        <taxon>Pseudomonadota</taxon>
        <taxon>Gammaproteobacteria</taxon>
        <taxon>Enterobacterales</taxon>
        <taxon>Morganellaceae</taxon>
        <taxon>Providencia</taxon>
    </lineage>
</organism>
<accession>A0A1B7JXA4</accession>
<keyword evidence="2" id="KW-1185">Reference proteome</keyword>
<evidence type="ECO:0000313" key="2">
    <source>
        <dbReference type="Proteomes" id="UP000078224"/>
    </source>
</evidence>
<proteinExistence type="predicted"/>
<name>A0A1B7JXA4_9GAMM</name>
<evidence type="ECO:0000313" key="1">
    <source>
        <dbReference type="EMBL" id="OAT52344.1"/>
    </source>
</evidence>
<gene>
    <name evidence="1" type="ORF">M998_1553</name>
</gene>